<comment type="similarity">
    <text evidence="1">Belongs to the unc-13 family.</text>
</comment>
<dbReference type="PANTHER" id="PTHR45999:SF4">
    <property type="entry name" value="UNC-13-4A, ISOFORM B"/>
    <property type="match status" value="1"/>
</dbReference>
<feature type="region of interest" description="Disordered" evidence="3">
    <location>
        <begin position="444"/>
        <end position="502"/>
    </location>
</feature>
<evidence type="ECO:0000313" key="6">
    <source>
        <dbReference type="RefSeq" id="XP_052122559.1"/>
    </source>
</evidence>
<dbReference type="GeneID" id="127749242"/>
<evidence type="ECO:0000259" key="4">
    <source>
        <dbReference type="PROSITE" id="PS50004"/>
    </source>
</evidence>
<keyword evidence="5" id="KW-1185">Reference proteome</keyword>
<evidence type="ECO:0000313" key="5">
    <source>
        <dbReference type="Proteomes" id="UP000504606"/>
    </source>
</evidence>
<protein>
    <submittedName>
        <fullName evidence="6">BAI1-associated protein 3-like</fullName>
    </submittedName>
</protein>
<dbReference type="GO" id="GO:0006887">
    <property type="term" value="P:exocytosis"/>
    <property type="evidence" value="ECO:0007669"/>
    <property type="project" value="UniProtKB-KW"/>
</dbReference>
<dbReference type="KEGG" id="foc:127749242"/>
<dbReference type="RefSeq" id="XP_052122559.1">
    <property type="nucleotide sequence ID" value="XM_052266599.1"/>
</dbReference>
<reference evidence="6" key="1">
    <citation type="submission" date="2025-08" db="UniProtKB">
        <authorList>
            <consortium name="RefSeq"/>
        </authorList>
    </citation>
    <scope>IDENTIFICATION</scope>
    <source>
        <tissue evidence="6">Whole organism</tissue>
    </source>
</reference>
<dbReference type="OrthoDB" id="7976202at2759"/>
<dbReference type="GO" id="GO:0099503">
    <property type="term" value="C:secretory vesicle"/>
    <property type="evidence" value="ECO:0007669"/>
    <property type="project" value="TreeGrafter"/>
</dbReference>
<gene>
    <name evidence="6" type="primary">LOC127749242</name>
</gene>
<dbReference type="Pfam" id="PF00168">
    <property type="entry name" value="C2"/>
    <property type="match status" value="1"/>
</dbReference>
<dbReference type="Proteomes" id="UP000504606">
    <property type="component" value="Unplaced"/>
</dbReference>
<dbReference type="PROSITE" id="PS50004">
    <property type="entry name" value="C2"/>
    <property type="match status" value="1"/>
</dbReference>
<dbReference type="Gene3D" id="2.60.40.150">
    <property type="entry name" value="C2 domain"/>
    <property type="match status" value="1"/>
</dbReference>
<name>A0A9C6U3V1_FRAOC</name>
<evidence type="ECO:0000256" key="2">
    <source>
        <dbReference type="ARBA" id="ARBA00022483"/>
    </source>
</evidence>
<keyword evidence="2" id="KW-0268">Exocytosis</keyword>
<evidence type="ECO:0000256" key="3">
    <source>
        <dbReference type="SAM" id="MobiDB-lite"/>
    </source>
</evidence>
<dbReference type="InterPro" id="IPR052095">
    <property type="entry name" value="UNC-13_domain"/>
</dbReference>
<dbReference type="PANTHER" id="PTHR45999">
    <property type="entry name" value="UNC-13-4A, ISOFORM B"/>
    <property type="match status" value="1"/>
</dbReference>
<organism evidence="5 6">
    <name type="scientific">Frankliniella occidentalis</name>
    <name type="common">Western flower thrips</name>
    <name type="synonym">Euthrips occidentalis</name>
    <dbReference type="NCBI Taxonomy" id="133901"/>
    <lineage>
        <taxon>Eukaryota</taxon>
        <taxon>Metazoa</taxon>
        <taxon>Ecdysozoa</taxon>
        <taxon>Arthropoda</taxon>
        <taxon>Hexapoda</taxon>
        <taxon>Insecta</taxon>
        <taxon>Pterygota</taxon>
        <taxon>Neoptera</taxon>
        <taxon>Paraneoptera</taxon>
        <taxon>Thysanoptera</taxon>
        <taxon>Terebrantia</taxon>
        <taxon>Thripoidea</taxon>
        <taxon>Thripidae</taxon>
        <taxon>Frankliniella</taxon>
    </lineage>
</organism>
<accession>A0A9C6U3V1</accession>
<proteinExistence type="inferred from homology"/>
<sequence>MSSAVPAKFIRATSVRQATLNPRWNEKFRFDIDDVSSDILHLDIWDHDDESSVLDAVSRLNEVRGVKGLGRFFKQIAQSARSGSADDFLGCINIPVADIPSQGVESWFNLEARTHRSTVQGRIHLKLWLSTREDRGTSEEDNWRDVRQQERLHEVFIAHALRERELGGRTWEWRGELGAGAQAVLHQHAIQGDITDLQLALVRFVAFVRTAVHTPIDFGIVLKLMHDLEEQWDSGPLSQEEEGALAEAFNLWTEHGLLLVRRHRQLYPPRCKELCVRLERLLRTLAALGHMRAMAKCCPFNKDLRSELGCALRKAAADWYEELMRPVREAPDLDAQLHALVMMANRLLVGLQSARTAYEPVFHSVTHVPYFAITYKQIEKLVRQSPFFVSRQTFLFLQQPVIQHSTKRTSENTGKRTGRGQTTNVSADCQRVVRVRAVRRGQRAAAGESVMVSPAHGPAHGPAELAERPLGAQQRGTRGQCRSCPPLQTAGRRDPHHYRPAQPGLDSCRPLMFAFFLSPPPAAVAIASSAVGAENVSRKDQLCQHEGCLTAERGGLRGAGLLALALSELKHQYAWLTVRVPFHAQLWANHSKPLKKLKSNNFRVKASYCDTTLRNCLKKSQCYFEKNEENNACKRKL</sequence>
<dbReference type="InterPro" id="IPR035892">
    <property type="entry name" value="C2_domain_sf"/>
</dbReference>
<dbReference type="InterPro" id="IPR000008">
    <property type="entry name" value="C2_dom"/>
</dbReference>
<dbReference type="SUPFAM" id="SSF49562">
    <property type="entry name" value="C2 domain (Calcium/lipid-binding domain, CaLB)"/>
    <property type="match status" value="1"/>
</dbReference>
<evidence type="ECO:0000256" key="1">
    <source>
        <dbReference type="ARBA" id="ARBA00005823"/>
    </source>
</evidence>
<feature type="domain" description="C2" evidence="4">
    <location>
        <begin position="1"/>
        <end position="108"/>
    </location>
</feature>
<dbReference type="AlphaFoldDB" id="A0A9C6U3V1"/>